<accession>A0A3G9KAN0</accession>
<feature type="transmembrane region" description="Helical" evidence="1">
    <location>
        <begin position="84"/>
        <end position="102"/>
    </location>
</feature>
<feature type="transmembrane region" description="Helical" evidence="1">
    <location>
        <begin position="7"/>
        <end position="30"/>
    </location>
</feature>
<dbReference type="KEGG" id="pcat:Pcatena_07520"/>
<dbReference type="Proteomes" id="UP000273154">
    <property type="component" value="Chromosome"/>
</dbReference>
<dbReference type="OrthoDB" id="3194679at2"/>
<evidence type="ECO:0000313" key="2">
    <source>
        <dbReference type="EMBL" id="BBH50165.1"/>
    </source>
</evidence>
<name>A0A3G9KAN0_9ACTN</name>
<dbReference type="RefSeq" id="WP_126421753.1">
    <property type="nucleotide sequence ID" value="NZ_AP019367.1"/>
</dbReference>
<proteinExistence type="predicted"/>
<feature type="transmembrane region" description="Helical" evidence="1">
    <location>
        <begin position="216"/>
        <end position="242"/>
    </location>
</feature>
<feature type="transmembrane region" description="Helical" evidence="1">
    <location>
        <begin position="295"/>
        <end position="313"/>
    </location>
</feature>
<dbReference type="EMBL" id="AP019367">
    <property type="protein sequence ID" value="BBH50165.1"/>
    <property type="molecule type" value="Genomic_DNA"/>
</dbReference>
<dbReference type="AlphaFoldDB" id="A0A3G9KAN0"/>
<reference evidence="3" key="1">
    <citation type="submission" date="2018-11" db="EMBL/GenBank/DDBJ databases">
        <title>Comparative genomics of Parolsenella catena and Libanicoccus massiliensis: Reclassification of Libanicoccus massiliensis as Parolsenella massiliensis comb. nov.</title>
        <authorList>
            <person name="Sakamoto M."/>
            <person name="Ikeyama N."/>
            <person name="Murakami T."/>
            <person name="Mori H."/>
            <person name="Yuki M."/>
            <person name="Ohkuma M."/>
        </authorList>
    </citation>
    <scope>NUCLEOTIDE SEQUENCE [LARGE SCALE GENOMIC DNA]</scope>
    <source>
        <strain evidence="3">JCM 31932</strain>
    </source>
</reference>
<protein>
    <recommendedName>
        <fullName evidence="4">Glycosyltransferase RgtA/B/C/D-like domain-containing protein</fullName>
    </recommendedName>
</protein>
<feature type="transmembrane region" description="Helical" evidence="1">
    <location>
        <begin position="254"/>
        <end position="283"/>
    </location>
</feature>
<keyword evidence="1" id="KW-1133">Transmembrane helix</keyword>
<organism evidence="2 3">
    <name type="scientific">Parolsenella catena</name>
    <dbReference type="NCBI Taxonomy" id="2003188"/>
    <lineage>
        <taxon>Bacteria</taxon>
        <taxon>Bacillati</taxon>
        <taxon>Actinomycetota</taxon>
        <taxon>Coriobacteriia</taxon>
        <taxon>Coriobacteriales</taxon>
        <taxon>Atopobiaceae</taxon>
        <taxon>Parolsenella</taxon>
    </lineage>
</organism>
<evidence type="ECO:0008006" key="4">
    <source>
        <dbReference type="Google" id="ProtNLM"/>
    </source>
</evidence>
<feature type="transmembrane region" description="Helical" evidence="1">
    <location>
        <begin position="50"/>
        <end position="72"/>
    </location>
</feature>
<gene>
    <name evidence="2" type="ORF">Pcatena_07520</name>
</gene>
<keyword evidence="1" id="KW-0812">Transmembrane</keyword>
<sequence length="539" mass="57727">MQLNWFLVFGIALVTIACGVGFVTSLLLTASPSLAPLSEHVTIWHLFAPGRTLMTCLALVSGIAYALIAILVARKASLIPERGFVTTLALAALAFGLCWIATNATEHNGFSDSAQLLAYARQLAHGDMSSFLPHSESFANKLPGDMYLSNYPYQGGILLLLEGCSRMFGDFDVQAFQVLNALCCVGTSLLLVRSSVINGRPKPERLLSALLSLTLFAPLLFVVFPYGNTIGLFLALLAMSLWERSRGAAGAARMAFVALGFVILCLGLAVKSTYVVIAIGYLVVLLVDCLRKRDGAWGIAFAILLVVATRLSGAVPQAVIEARLGYELPSNQPKTAWIAMGLSNESVLGQDMPGWWSTSALDSQIGSEGDVAAMSRDAQDSISMSLATFASDPSYAAWFFAKKLGTEWLDPSFQSLYIAGCGIMRADSQGRTHADDGRFDPADATLPHGLACRALECVMDGQQSVIYLGATIGGTALVAEARKKRAKTLEFALPCAAFMGFVVYTLWEAKGMYTLPFFLCLIPLAARGLATLASRARKH</sequence>
<evidence type="ECO:0000313" key="3">
    <source>
        <dbReference type="Proteomes" id="UP000273154"/>
    </source>
</evidence>
<feature type="transmembrane region" description="Helical" evidence="1">
    <location>
        <begin position="513"/>
        <end position="533"/>
    </location>
</feature>
<keyword evidence="3" id="KW-1185">Reference proteome</keyword>
<feature type="transmembrane region" description="Helical" evidence="1">
    <location>
        <begin position="491"/>
        <end position="507"/>
    </location>
</feature>
<keyword evidence="1" id="KW-0472">Membrane</keyword>
<dbReference type="GeneID" id="88848879"/>
<evidence type="ECO:0000256" key="1">
    <source>
        <dbReference type="SAM" id="Phobius"/>
    </source>
</evidence>